<dbReference type="SUPFAM" id="SSF81383">
    <property type="entry name" value="F-box domain"/>
    <property type="match status" value="1"/>
</dbReference>
<evidence type="ECO:0000313" key="4">
    <source>
        <dbReference type="EnsemblPlants" id="PNT65930"/>
    </source>
</evidence>
<sequence length="394" mass="43791">MASQGCETDAMSSEKWPPPPPPLVPTTLLALGGDLLREIFLRLPSLPSLVRAAFTCRAFLSAVRSSPAFRRNFLTLRPPPLLGFFFDPEGSSIPSFAPIRRRSDRDLAAAVRGADLFLTLLPDDDDASPGWVIANCREGNLLLVNCETGKLAVYNPITGALDLIPQPPDEMLDDMLQAGLGNGTDLDLDCCILSPEEGGGPPSRLLYSCHDESRTRAAAFSCDTREWHTFPWPQPVTPEFDGDKDWFRLGTMVNGFVYWACADDEAYMVVLNAATPEFSRIRLPSILEGLGYISMVGKTKDGKLCMVFPLEFTLHVWVWGTNADGTESWVFDKKFPLDTVVELTKGTLEEHRQLKTAEVDKLFQKNFDFHVHPYVMSWPLALVDNMVRPQHEGA</sequence>
<dbReference type="Proteomes" id="UP000008810">
    <property type="component" value="Chromosome 3"/>
</dbReference>
<dbReference type="InterPro" id="IPR036047">
    <property type="entry name" value="F-box-like_dom_sf"/>
</dbReference>
<protein>
    <recommendedName>
        <fullName evidence="2">F-box protein AT5G49610-like beta-propeller domain-containing protein</fullName>
    </recommendedName>
</protein>
<dbReference type="AlphaFoldDB" id="A0A2K2CV89"/>
<evidence type="ECO:0000259" key="2">
    <source>
        <dbReference type="Pfam" id="PF23635"/>
    </source>
</evidence>
<evidence type="ECO:0000313" key="3">
    <source>
        <dbReference type="EMBL" id="PNT65930.1"/>
    </source>
</evidence>
<keyword evidence="5" id="KW-1185">Reference proteome</keyword>
<dbReference type="InParanoid" id="A0A2K2CV89"/>
<organism evidence="3">
    <name type="scientific">Brachypodium distachyon</name>
    <name type="common">Purple false brome</name>
    <name type="synonym">Trachynia distachya</name>
    <dbReference type="NCBI Taxonomy" id="15368"/>
    <lineage>
        <taxon>Eukaryota</taxon>
        <taxon>Viridiplantae</taxon>
        <taxon>Streptophyta</taxon>
        <taxon>Embryophyta</taxon>
        <taxon>Tracheophyta</taxon>
        <taxon>Spermatophyta</taxon>
        <taxon>Magnoliopsida</taxon>
        <taxon>Liliopsida</taxon>
        <taxon>Poales</taxon>
        <taxon>Poaceae</taxon>
        <taxon>BOP clade</taxon>
        <taxon>Pooideae</taxon>
        <taxon>Stipodae</taxon>
        <taxon>Brachypodieae</taxon>
        <taxon>Brachypodium</taxon>
    </lineage>
</organism>
<name>A0A2K2CV89_BRADI</name>
<dbReference type="EnsemblPlants" id="PNT65930">
    <property type="protein sequence ID" value="PNT65930"/>
    <property type="gene ID" value="BRADI_3g04590v3"/>
</dbReference>
<dbReference type="EMBL" id="CM000882">
    <property type="protein sequence ID" value="PNT65930.1"/>
    <property type="molecule type" value="Genomic_DNA"/>
</dbReference>
<proteinExistence type="predicted"/>
<dbReference type="Gramene" id="PNT65930">
    <property type="protein sequence ID" value="PNT65930"/>
    <property type="gene ID" value="BRADI_3g04590v3"/>
</dbReference>
<dbReference type="ExpressionAtlas" id="A0A2K2CV89">
    <property type="expression patterns" value="baseline"/>
</dbReference>
<dbReference type="InterPro" id="IPR056594">
    <property type="entry name" value="AT5G49610-like_b-prop"/>
</dbReference>
<accession>A0A2K2CV89</accession>
<feature type="region of interest" description="Disordered" evidence="1">
    <location>
        <begin position="1"/>
        <end position="21"/>
    </location>
</feature>
<dbReference type="STRING" id="15368.A0A2K2CV89"/>
<reference evidence="3" key="2">
    <citation type="submission" date="2017-06" db="EMBL/GenBank/DDBJ databases">
        <title>WGS assembly of Brachypodium distachyon.</title>
        <authorList>
            <consortium name="The International Brachypodium Initiative"/>
            <person name="Lucas S."/>
            <person name="Harmon-Smith M."/>
            <person name="Lail K."/>
            <person name="Tice H."/>
            <person name="Grimwood J."/>
            <person name="Bruce D."/>
            <person name="Barry K."/>
            <person name="Shu S."/>
            <person name="Lindquist E."/>
            <person name="Wang M."/>
            <person name="Pitluck S."/>
            <person name="Vogel J.P."/>
            <person name="Garvin D.F."/>
            <person name="Mockler T.C."/>
            <person name="Schmutz J."/>
            <person name="Rokhsar D."/>
            <person name="Bevan M.W."/>
        </authorList>
    </citation>
    <scope>NUCLEOTIDE SEQUENCE</scope>
    <source>
        <strain evidence="3">Bd21</strain>
    </source>
</reference>
<reference evidence="4" key="3">
    <citation type="submission" date="2018-08" db="UniProtKB">
        <authorList>
            <consortium name="EnsemblPlants"/>
        </authorList>
    </citation>
    <scope>IDENTIFICATION</scope>
    <source>
        <strain evidence="4">cv. Bd21</strain>
    </source>
</reference>
<evidence type="ECO:0000313" key="5">
    <source>
        <dbReference type="Proteomes" id="UP000008810"/>
    </source>
</evidence>
<dbReference type="OrthoDB" id="694358at2759"/>
<dbReference type="Pfam" id="PF23635">
    <property type="entry name" value="Beta-prop_AT5G49610-like"/>
    <property type="match status" value="1"/>
</dbReference>
<feature type="domain" description="F-box protein AT5G49610-like beta-propeller" evidence="2">
    <location>
        <begin position="133"/>
        <end position="342"/>
    </location>
</feature>
<gene>
    <name evidence="3" type="ORF">BRADI_3g04590v3</name>
</gene>
<evidence type="ECO:0000256" key="1">
    <source>
        <dbReference type="SAM" id="MobiDB-lite"/>
    </source>
</evidence>
<dbReference type="PANTHER" id="PTHR33207">
    <property type="entry name" value="F-BOX DOMAIN CONTAINING PROTEIN-RELATED"/>
    <property type="match status" value="1"/>
</dbReference>
<reference evidence="3 4" key="1">
    <citation type="journal article" date="2010" name="Nature">
        <title>Genome sequencing and analysis of the model grass Brachypodium distachyon.</title>
        <authorList>
            <consortium name="International Brachypodium Initiative"/>
        </authorList>
    </citation>
    <scope>NUCLEOTIDE SEQUENCE [LARGE SCALE GENOMIC DNA]</scope>
    <source>
        <strain evidence="3 4">Bd21</strain>
    </source>
</reference>